<dbReference type="InterPro" id="IPR052030">
    <property type="entry name" value="Peptidase_M20/M20A_hydrolases"/>
</dbReference>
<dbReference type="GO" id="GO:0005737">
    <property type="term" value="C:cytoplasm"/>
    <property type="evidence" value="ECO:0007669"/>
    <property type="project" value="TreeGrafter"/>
</dbReference>
<dbReference type="GO" id="GO:0071713">
    <property type="term" value="F:para-aminobenzoyl-glutamate hydrolase activity"/>
    <property type="evidence" value="ECO:0007669"/>
    <property type="project" value="TreeGrafter"/>
</dbReference>
<dbReference type="RefSeq" id="WP_107586027.1">
    <property type="nucleotide sequence ID" value="NZ_PZJJ01000035.1"/>
</dbReference>
<evidence type="ECO:0000313" key="4">
    <source>
        <dbReference type="Proteomes" id="UP000240509"/>
    </source>
</evidence>
<protein>
    <recommendedName>
        <fullName evidence="1">Peptidase M20 domain-containing protein 2</fullName>
    </recommendedName>
</protein>
<gene>
    <name evidence="3" type="ORF">C6Y45_14890</name>
</gene>
<dbReference type="InterPro" id="IPR017144">
    <property type="entry name" value="Xaa-Arg_dipeptidase"/>
</dbReference>
<keyword evidence="4" id="KW-1185">Reference proteome</keyword>
<feature type="domain" description="Peptidase M20 dimerisation" evidence="2">
    <location>
        <begin position="170"/>
        <end position="261"/>
    </location>
</feature>
<dbReference type="CDD" id="cd05672">
    <property type="entry name" value="M20_ACY1L2-like"/>
    <property type="match status" value="1"/>
</dbReference>
<dbReference type="PIRSF" id="PIRSF037226">
    <property type="entry name" value="Amidohydrolase_ACY1L2_prd"/>
    <property type="match status" value="1"/>
</dbReference>
<sequence>MREAIRKKLEENRPAFYEVSQYIGHNPELGNEEFKAADKLVSLLRDNGFEIEQNPEGQPATAFAAKKDSGRPGAHIGFMCEYDALPGLGHACGHNLIGTQGAAAAIAFAAALEECGGSVYVYGTPAEETNGAKVTMADAGMFDHLDAALMAHPSSDYVKSGSSLAMDALEFSFYGKPAHAAAAPEEGINALDAVIQTFNGINALRQHVTPDIRIHGVIPEGGSAANIVPEFASARFYVRAETRKTVDPVSEKVKNCARAAALATGARLEINNYEYSYDDMNTNEALSSVFTAQLHTLGVPPEAIHEEEKGSGSLDMGNVSQRCPSIHPYVQITRRPVSAHTDAFREAALSREGFDGMMTGAGALALTAWEVASNDAVRERIRREFDQRIHPVRQHQ</sequence>
<accession>A0A2T4U2W9</accession>
<dbReference type="FunFam" id="3.30.70.360:FF:000004">
    <property type="entry name" value="Peptidase M20 domain-containing protein 2"/>
    <property type="match status" value="1"/>
</dbReference>
<dbReference type="NCBIfam" id="TIGR01891">
    <property type="entry name" value="amidohydrolases"/>
    <property type="match status" value="1"/>
</dbReference>
<dbReference type="InterPro" id="IPR011650">
    <property type="entry name" value="Peptidase_M20_dimer"/>
</dbReference>
<dbReference type="Pfam" id="PF01546">
    <property type="entry name" value="Peptidase_M20"/>
    <property type="match status" value="1"/>
</dbReference>
<dbReference type="SUPFAM" id="SSF55031">
    <property type="entry name" value="Bacterial exopeptidase dimerisation domain"/>
    <property type="match status" value="1"/>
</dbReference>
<evidence type="ECO:0000256" key="1">
    <source>
        <dbReference type="PIRNR" id="PIRNR037226"/>
    </source>
</evidence>
<comment type="caution">
    <text evidence="3">The sequence shown here is derived from an EMBL/GenBank/DDBJ whole genome shotgun (WGS) entry which is preliminary data.</text>
</comment>
<dbReference type="InterPro" id="IPR036264">
    <property type="entry name" value="Bact_exopeptidase_dim_dom"/>
</dbReference>
<organism evidence="3 4">
    <name type="scientific">Alkalicoccus saliphilus</name>
    <dbReference type="NCBI Taxonomy" id="200989"/>
    <lineage>
        <taxon>Bacteria</taxon>
        <taxon>Bacillati</taxon>
        <taxon>Bacillota</taxon>
        <taxon>Bacilli</taxon>
        <taxon>Bacillales</taxon>
        <taxon>Bacillaceae</taxon>
        <taxon>Alkalicoccus</taxon>
    </lineage>
</organism>
<dbReference type="SUPFAM" id="SSF53187">
    <property type="entry name" value="Zn-dependent exopeptidases"/>
    <property type="match status" value="1"/>
</dbReference>
<name>A0A2T4U2W9_9BACI</name>
<dbReference type="PANTHER" id="PTHR30575:SF0">
    <property type="entry name" value="XAA-ARG DIPEPTIDASE"/>
    <property type="match status" value="1"/>
</dbReference>
<dbReference type="Proteomes" id="UP000240509">
    <property type="component" value="Unassembled WGS sequence"/>
</dbReference>
<dbReference type="Gene3D" id="3.40.630.10">
    <property type="entry name" value="Zn peptidases"/>
    <property type="match status" value="1"/>
</dbReference>
<dbReference type="InterPro" id="IPR017439">
    <property type="entry name" value="Amidohydrolase"/>
</dbReference>
<evidence type="ECO:0000259" key="2">
    <source>
        <dbReference type="Pfam" id="PF07687"/>
    </source>
</evidence>
<keyword evidence="3" id="KW-0378">Hydrolase</keyword>
<dbReference type="GO" id="GO:0046657">
    <property type="term" value="P:folic acid catabolic process"/>
    <property type="evidence" value="ECO:0007669"/>
    <property type="project" value="TreeGrafter"/>
</dbReference>
<proteinExistence type="inferred from homology"/>
<dbReference type="InterPro" id="IPR002933">
    <property type="entry name" value="Peptidase_M20"/>
</dbReference>
<dbReference type="OrthoDB" id="9781032at2"/>
<dbReference type="AlphaFoldDB" id="A0A2T4U2W9"/>
<dbReference type="Gene3D" id="3.30.70.360">
    <property type="match status" value="1"/>
</dbReference>
<comment type="similarity">
    <text evidence="1">Belongs to the peptidase M20A family.</text>
</comment>
<reference evidence="3 4" key="1">
    <citation type="submission" date="2018-03" db="EMBL/GenBank/DDBJ databases">
        <title>Alkalicoccus saliphilus sp. nov., isolated from a mineral pool.</title>
        <authorList>
            <person name="Zhao B."/>
        </authorList>
    </citation>
    <scope>NUCLEOTIDE SEQUENCE [LARGE SCALE GENOMIC DNA]</scope>
    <source>
        <strain evidence="3 4">6AG</strain>
    </source>
</reference>
<evidence type="ECO:0000313" key="3">
    <source>
        <dbReference type="EMBL" id="PTL37748.1"/>
    </source>
</evidence>
<dbReference type="EMBL" id="PZJJ01000035">
    <property type="protein sequence ID" value="PTL37748.1"/>
    <property type="molecule type" value="Genomic_DNA"/>
</dbReference>
<dbReference type="PANTHER" id="PTHR30575">
    <property type="entry name" value="PEPTIDASE M20"/>
    <property type="match status" value="1"/>
</dbReference>
<dbReference type="Pfam" id="PF07687">
    <property type="entry name" value="M20_dimer"/>
    <property type="match status" value="1"/>
</dbReference>
<dbReference type="GO" id="GO:0016805">
    <property type="term" value="F:dipeptidase activity"/>
    <property type="evidence" value="ECO:0007669"/>
    <property type="project" value="InterPro"/>
</dbReference>